<gene>
    <name evidence="2" type="ORF">CAXC1_150064</name>
</gene>
<dbReference type="Pfam" id="PF13637">
    <property type="entry name" value="Ank_4"/>
    <property type="match status" value="1"/>
</dbReference>
<evidence type="ECO:0000313" key="3">
    <source>
        <dbReference type="Proteomes" id="UP001314181"/>
    </source>
</evidence>
<dbReference type="Gene3D" id="1.25.40.20">
    <property type="entry name" value="Ankyrin repeat-containing domain"/>
    <property type="match status" value="1"/>
</dbReference>
<dbReference type="PROSITE" id="PS50088">
    <property type="entry name" value="ANK_REPEAT"/>
    <property type="match status" value="1"/>
</dbReference>
<organism evidence="2 3">
    <name type="scientific">Candidatus Xenohaliotis californiensis</name>
    <dbReference type="NCBI Taxonomy" id="84677"/>
    <lineage>
        <taxon>Bacteria</taxon>
        <taxon>Pseudomonadati</taxon>
        <taxon>Pseudomonadota</taxon>
        <taxon>Alphaproteobacteria</taxon>
        <taxon>Rickettsiales</taxon>
        <taxon>Anaplasmataceae</taxon>
        <taxon>Candidatus Xenohaliotis</taxon>
    </lineage>
</organism>
<reference evidence="2 3" key="1">
    <citation type="submission" date="2024-01" db="EMBL/GenBank/DDBJ databases">
        <authorList>
            <person name="Kunselman E."/>
        </authorList>
    </citation>
    <scope>NUCLEOTIDE SEQUENCE [LARGE SCALE GENOMIC DNA]</scope>
    <source>
        <strain evidence="2">2 abalone samples</strain>
    </source>
</reference>
<keyword evidence="1" id="KW-0040">ANK repeat</keyword>
<dbReference type="Proteomes" id="UP001314181">
    <property type="component" value="Unassembled WGS sequence"/>
</dbReference>
<dbReference type="EMBL" id="CAWVOK010000006">
    <property type="protein sequence ID" value="CAK8162470.1"/>
    <property type="molecule type" value="Genomic_DNA"/>
</dbReference>
<name>A0ABM9N7B2_9RICK</name>
<evidence type="ECO:0008006" key="4">
    <source>
        <dbReference type="Google" id="ProtNLM"/>
    </source>
</evidence>
<dbReference type="InterPro" id="IPR036770">
    <property type="entry name" value="Ankyrin_rpt-contain_sf"/>
</dbReference>
<keyword evidence="3" id="KW-1185">Reference proteome</keyword>
<proteinExistence type="predicted"/>
<accession>A0ABM9N7B2</accession>
<evidence type="ECO:0000256" key="1">
    <source>
        <dbReference type="PROSITE-ProRule" id="PRU00023"/>
    </source>
</evidence>
<feature type="repeat" description="ANK" evidence="1">
    <location>
        <begin position="1"/>
        <end position="29"/>
    </location>
</feature>
<evidence type="ECO:0000313" key="2">
    <source>
        <dbReference type="EMBL" id="CAK8162470.1"/>
    </source>
</evidence>
<sequence>MFTLAAKEGNYRIAKFFAKHGADINMQDNYGRTPLIYFIDEVIMK</sequence>
<comment type="caution">
    <text evidence="2">The sequence shown here is derived from an EMBL/GenBank/DDBJ whole genome shotgun (WGS) entry which is preliminary data.</text>
</comment>
<dbReference type="SUPFAM" id="SSF48403">
    <property type="entry name" value="Ankyrin repeat"/>
    <property type="match status" value="1"/>
</dbReference>
<protein>
    <recommendedName>
        <fullName evidence="4">Ankyrin repeat protein</fullName>
    </recommendedName>
</protein>
<dbReference type="InterPro" id="IPR002110">
    <property type="entry name" value="Ankyrin_rpt"/>
</dbReference>